<dbReference type="AlphaFoldDB" id="A0ABC8YC08"/>
<dbReference type="Proteomes" id="UP001497457">
    <property type="component" value="Chromosome 16b"/>
</dbReference>
<evidence type="ECO:0000313" key="2">
    <source>
        <dbReference type="Proteomes" id="UP001497457"/>
    </source>
</evidence>
<protein>
    <submittedName>
        <fullName evidence="1">Uncharacterized protein</fullName>
    </submittedName>
</protein>
<dbReference type="SUPFAM" id="SSF50965">
    <property type="entry name" value="Galactose oxidase, central domain"/>
    <property type="match status" value="1"/>
</dbReference>
<accession>A0ABC8YC08</accession>
<evidence type="ECO:0000313" key="1">
    <source>
        <dbReference type="EMBL" id="CAL4940361.1"/>
    </source>
</evidence>
<sequence length="792" mass="86893">MAATANPDCSPAYCEPQIPRFAPGRDFIRAPAADAADDRPPWSVLVGCVSIKVPFHNLRLHRFRVAASGRVLGNTDDTLQPVLAVSPDDEENNFVSHATAALGPDGRRLYGVCTHFPGVGGALANGPPPAAADAALQFPHRAFAVDLDATRSMSVSAALPPLPFPDGSYLTVSARGELWAPSVEDAGTGDNGIRLVVPRLEHAAAIWEEVAGVDLVYQPLVNSRTSGYYLQGYAVVRDRFILLSLLNSTFFSFDCAAGTLTPVTTAAGKFSDIPIPGKAVHCGGDDGMVYFVRGNRLYAYDFSPEEGKLLAPAVEVQVLWPYYEEGSGSVVHLAGRMLCAVWINMDQPCGCAERHALITTFLVEGARSDGEGGLFVPSGVHVLHSTCRRVGMLRSSAVPIYESLSKFHRRSTNLEYLDHAAPQDPSTHVSSTNGGYNLLQADEENSDDDNMPNCCRRVLSGGVPKLKECKSLTKPELYFICQVDDRSLVYQISIIGGKLTCHDKLLEPLVSLDTIRPEECAIEDPPPSWHFVHQGSKLYVIPSIPEQNHYEVDVSSKLYNLVKQERPDVCFSVVSPAGQHIVALGDTLQDVYVFDEQTFKWLPFKTSSGSVDFTRKIYVLGFVDLTNDMFLISDAGMEGCFLLDLSRKEWFVVKLPLGLWQNAEGVLFGKCLFAQGFIYSCTGTGFNAFELLKEDTCYCLGFGRWPIFLEFPYVGFPDRKLVCFDSICEEDNPRSLVICALQGCVSAAPFTSRHRLATTTVEVKLEEAAQGRKRPIRIDHIDMDELCLFTIK</sequence>
<proteinExistence type="predicted"/>
<name>A0ABC8YC08_9POAL</name>
<dbReference type="EMBL" id="OZ075126">
    <property type="protein sequence ID" value="CAL4940361.1"/>
    <property type="molecule type" value="Genomic_DNA"/>
</dbReference>
<reference evidence="2" key="1">
    <citation type="submission" date="2024-06" db="EMBL/GenBank/DDBJ databases">
        <authorList>
            <person name="Ryan C."/>
        </authorList>
    </citation>
    <scope>NUCLEOTIDE SEQUENCE [LARGE SCALE GENOMIC DNA]</scope>
</reference>
<dbReference type="InterPro" id="IPR011043">
    <property type="entry name" value="Gal_Oxase/kelch_b-propeller"/>
</dbReference>
<keyword evidence="2" id="KW-1185">Reference proteome</keyword>
<reference evidence="1 2" key="2">
    <citation type="submission" date="2024-10" db="EMBL/GenBank/DDBJ databases">
        <authorList>
            <person name="Ryan C."/>
        </authorList>
    </citation>
    <scope>NUCLEOTIDE SEQUENCE [LARGE SCALE GENOMIC DNA]</scope>
</reference>
<organism evidence="1 2">
    <name type="scientific">Urochloa decumbens</name>
    <dbReference type="NCBI Taxonomy" id="240449"/>
    <lineage>
        <taxon>Eukaryota</taxon>
        <taxon>Viridiplantae</taxon>
        <taxon>Streptophyta</taxon>
        <taxon>Embryophyta</taxon>
        <taxon>Tracheophyta</taxon>
        <taxon>Spermatophyta</taxon>
        <taxon>Magnoliopsida</taxon>
        <taxon>Liliopsida</taxon>
        <taxon>Poales</taxon>
        <taxon>Poaceae</taxon>
        <taxon>PACMAD clade</taxon>
        <taxon>Panicoideae</taxon>
        <taxon>Panicodae</taxon>
        <taxon>Paniceae</taxon>
        <taxon>Melinidinae</taxon>
        <taxon>Urochloa</taxon>
    </lineage>
</organism>
<gene>
    <name evidence="1" type="ORF">URODEC1_LOCUS32470</name>
</gene>